<evidence type="ECO:0000313" key="3">
    <source>
        <dbReference type="Proteomes" id="UP000694251"/>
    </source>
</evidence>
<protein>
    <submittedName>
        <fullName evidence="2">Dynamin GTPase effector</fullName>
    </submittedName>
</protein>
<evidence type="ECO:0000313" key="2">
    <source>
        <dbReference type="EMBL" id="KAG7537022.1"/>
    </source>
</evidence>
<dbReference type="PROSITE" id="PS51388">
    <property type="entry name" value="GED"/>
    <property type="match status" value="1"/>
</dbReference>
<dbReference type="GO" id="GO:0003924">
    <property type="term" value="F:GTPase activity"/>
    <property type="evidence" value="ECO:0007669"/>
    <property type="project" value="InterPro"/>
</dbReference>
<dbReference type="InterPro" id="IPR020850">
    <property type="entry name" value="GED_dom"/>
</dbReference>
<dbReference type="GO" id="GO:0005525">
    <property type="term" value="F:GTP binding"/>
    <property type="evidence" value="ECO:0007669"/>
    <property type="project" value="InterPro"/>
</dbReference>
<name>A0A8T1XW90_ARASU</name>
<reference evidence="2 3" key="1">
    <citation type="submission" date="2020-12" db="EMBL/GenBank/DDBJ databases">
        <title>Concerted genomic and epigenomic changes stabilize Arabidopsis allopolyploids.</title>
        <authorList>
            <person name="Chen Z."/>
        </authorList>
    </citation>
    <scope>NUCLEOTIDE SEQUENCE [LARGE SCALE GENOMIC DNA]</scope>
    <source>
        <strain evidence="2">As9502</strain>
        <tissue evidence="2">Leaf</tissue>
    </source>
</reference>
<accession>A0A8T1XW90</accession>
<keyword evidence="3" id="KW-1185">Reference proteome</keyword>
<dbReference type="Pfam" id="PF02212">
    <property type="entry name" value="GED"/>
    <property type="match status" value="1"/>
</dbReference>
<feature type="domain" description="GED" evidence="1">
    <location>
        <begin position="1"/>
        <end position="93"/>
    </location>
</feature>
<organism evidence="2 3">
    <name type="scientific">Arabidopsis suecica</name>
    <name type="common">Swedish thale-cress</name>
    <name type="synonym">Cardaminopsis suecica</name>
    <dbReference type="NCBI Taxonomy" id="45249"/>
    <lineage>
        <taxon>Eukaryota</taxon>
        <taxon>Viridiplantae</taxon>
        <taxon>Streptophyta</taxon>
        <taxon>Embryophyta</taxon>
        <taxon>Tracheophyta</taxon>
        <taxon>Spermatophyta</taxon>
        <taxon>Magnoliopsida</taxon>
        <taxon>eudicotyledons</taxon>
        <taxon>Gunneridae</taxon>
        <taxon>Pentapetalae</taxon>
        <taxon>rosids</taxon>
        <taxon>malvids</taxon>
        <taxon>Brassicales</taxon>
        <taxon>Brassicaceae</taxon>
        <taxon>Camelineae</taxon>
        <taxon>Arabidopsis</taxon>
    </lineage>
</organism>
<dbReference type="InterPro" id="IPR003130">
    <property type="entry name" value="GED"/>
</dbReference>
<dbReference type="EMBL" id="JAEFBJ010000013">
    <property type="protein sequence ID" value="KAG7537022.1"/>
    <property type="molecule type" value="Genomic_DNA"/>
</dbReference>
<dbReference type="Proteomes" id="UP000694251">
    <property type="component" value="Chromosome 13"/>
</dbReference>
<proteinExistence type="predicted"/>
<dbReference type="AlphaFoldDB" id="A0A8T1XW90"/>
<comment type="caution">
    <text evidence="2">The sequence shown here is derived from an EMBL/GenBank/DDBJ whole genome shotgun (WGS) entry which is preliminary data.</text>
</comment>
<sequence>MMRILSYWTIVLQRIDDNLALHLQFIVRNLVDKEFQKEIVAEMADSRSGNGGSVHMLLEESPSVANKREKLNNNIKLLKESKDVGAAMVSVTIQGSRELEDQGDSDSGSLRTINLLWDDIEEMIGKEFDGRSFTVNDCLPLFYD</sequence>
<evidence type="ECO:0000259" key="1">
    <source>
        <dbReference type="PROSITE" id="PS51388"/>
    </source>
</evidence>
<dbReference type="OrthoDB" id="5061070at2759"/>
<gene>
    <name evidence="2" type="ORF">ISN44_As13g009500</name>
</gene>